<evidence type="ECO:0000313" key="2">
    <source>
        <dbReference type="Proteomes" id="UP000265520"/>
    </source>
</evidence>
<dbReference type="Proteomes" id="UP000265520">
    <property type="component" value="Unassembled WGS sequence"/>
</dbReference>
<reference evidence="1 2" key="1">
    <citation type="journal article" date="2018" name="Front. Plant Sci.">
        <title>Red Clover (Trifolium pratense) and Zigzag Clover (T. medium) - A Picture of Genomic Similarities and Differences.</title>
        <authorList>
            <person name="Dluhosova J."/>
            <person name="Istvanek J."/>
            <person name="Nedelnik J."/>
            <person name="Repkova J."/>
        </authorList>
    </citation>
    <scope>NUCLEOTIDE SEQUENCE [LARGE SCALE GENOMIC DNA]</scope>
    <source>
        <strain evidence="2">cv. 10/8</strain>
        <tissue evidence="1">Leaf</tissue>
    </source>
</reference>
<accession>A0A392P3H6</accession>
<protein>
    <submittedName>
        <fullName evidence="1">Uncharacterized protein</fullName>
    </submittedName>
</protein>
<dbReference type="PANTHER" id="PTHR34677:SF1">
    <property type="entry name" value="TRANSMEMBRANE PROTEIN"/>
    <property type="match status" value="1"/>
</dbReference>
<proteinExistence type="predicted"/>
<keyword evidence="2" id="KW-1185">Reference proteome</keyword>
<name>A0A392P3H6_9FABA</name>
<comment type="caution">
    <text evidence="1">The sequence shown here is derived from an EMBL/GenBank/DDBJ whole genome shotgun (WGS) entry which is preliminary data.</text>
</comment>
<evidence type="ECO:0000313" key="1">
    <source>
        <dbReference type="EMBL" id="MCI05886.1"/>
    </source>
</evidence>
<dbReference type="AlphaFoldDB" id="A0A392P3H6"/>
<dbReference type="PANTHER" id="PTHR34677">
    <property type="match status" value="1"/>
</dbReference>
<dbReference type="EMBL" id="LXQA010060080">
    <property type="protein sequence ID" value="MCI05886.1"/>
    <property type="molecule type" value="Genomic_DNA"/>
</dbReference>
<sequence length="83" mass="9017">EGFGCKSVNACNLLVYGAGQVIPSSFKTLKPNLMYSLLVSLSSTVQYGRAILVMDKNFCTDIAGNSYTRMPNSSVYVHIDVSM</sequence>
<organism evidence="1 2">
    <name type="scientific">Trifolium medium</name>
    <dbReference type="NCBI Taxonomy" id="97028"/>
    <lineage>
        <taxon>Eukaryota</taxon>
        <taxon>Viridiplantae</taxon>
        <taxon>Streptophyta</taxon>
        <taxon>Embryophyta</taxon>
        <taxon>Tracheophyta</taxon>
        <taxon>Spermatophyta</taxon>
        <taxon>Magnoliopsida</taxon>
        <taxon>eudicotyledons</taxon>
        <taxon>Gunneridae</taxon>
        <taxon>Pentapetalae</taxon>
        <taxon>rosids</taxon>
        <taxon>fabids</taxon>
        <taxon>Fabales</taxon>
        <taxon>Fabaceae</taxon>
        <taxon>Papilionoideae</taxon>
        <taxon>50 kb inversion clade</taxon>
        <taxon>NPAAA clade</taxon>
        <taxon>Hologalegina</taxon>
        <taxon>IRL clade</taxon>
        <taxon>Trifolieae</taxon>
        <taxon>Trifolium</taxon>
    </lineage>
</organism>
<feature type="non-terminal residue" evidence="1">
    <location>
        <position position="1"/>
    </location>
</feature>